<feature type="transmembrane region" description="Helical" evidence="2">
    <location>
        <begin position="84"/>
        <end position="101"/>
    </location>
</feature>
<keyword evidence="2" id="KW-0812">Transmembrane</keyword>
<keyword evidence="2" id="KW-0472">Membrane</keyword>
<gene>
    <name evidence="3" type="ORF">SI_OrNV_gp036</name>
</gene>
<name>A0A6B9QQZ1_9VIRU</name>
<protein>
    <submittedName>
        <fullName evidence="3">Uncharacterized protein</fullName>
    </submittedName>
</protein>
<evidence type="ECO:0000256" key="2">
    <source>
        <dbReference type="SAM" id="Phobius"/>
    </source>
</evidence>
<evidence type="ECO:0000256" key="1">
    <source>
        <dbReference type="SAM" id="MobiDB-lite"/>
    </source>
</evidence>
<organism evidence="3">
    <name type="scientific">Oryctes rhinoceros nudivirus</name>
    <dbReference type="NCBI Taxonomy" id="92521"/>
    <lineage>
        <taxon>Viruses</taxon>
        <taxon>Viruses incertae sedis</taxon>
        <taxon>Naldaviricetes</taxon>
        <taxon>Lefavirales</taxon>
        <taxon>Nudiviridae</taxon>
        <taxon>Alphanudivirus</taxon>
        <taxon>Alphanudivirus oryrhinocerotis</taxon>
    </lineage>
</organism>
<feature type="region of interest" description="Disordered" evidence="1">
    <location>
        <begin position="1"/>
        <end position="22"/>
    </location>
</feature>
<dbReference type="EMBL" id="MN623374">
    <property type="protein sequence ID" value="QHG11274.1"/>
    <property type="molecule type" value="Genomic_DNA"/>
</dbReference>
<sequence length="140" mass="15622">MSSSQSIDEQSSSSSPSSEQQPSEHELQFNALTSQMLPISLGQILASLASFKTTISFNDALKYTVVTLSVLIVILYLFPSHIVLILLLAVLIVILIIGLVIKRENCQNFAIRTAREKLIVNKPINSEKLRKLRESIRKNK</sequence>
<feature type="compositionally biased region" description="Low complexity" evidence="1">
    <location>
        <begin position="1"/>
        <end position="21"/>
    </location>
</feature>
<keyword evidence="2" id="KW-1133">Transmembrane helix</keyword>
<proteinExistence type="predicted"/>
<accession>A0A6B9QQZ1</accession>
<reference evidence="3" key="1">
    <citation type="journal article" date="2020" name="J. ISSAAS">
        <title>Complete genome sequence of Oryctes rhinoceros Nudivirus isolated from Coconut Rhinoceros Beetle in the Solomon Islands.</title>
        <authorList>
            <person name="Etebari K."/>
            <person name="Filipovic I."/>
            <person name="Rasic G."/>
            <person name="Devine G.J."/>
            <person name="Tsatsia H."/>
            <person name="Furlong M.J."/>
        </authorList>
    </citation>
    <scope>NUCLEOTIDE SEQUENCE</scope>
    <source>
        <strain evidence="3">Solomon Islands</strain>
    </source>
</reference>
<evidence type="ECO:0000313" key="3">
    <source>
        <dbReference type="EMBL" id="QHG11274.1"/>
    </source>
</evidence>
<feature type="transmembrane region" description="Helical" evidence="2">
    <location>
        <begin position="60"/>
        <end position="78"/>
    </location>
</feature>